<dbReference type="SFLD" id="SFLDG00358">
    <property type="entry name" value="Main_(cytGST)"/>
    <property type="match status" value="1"/>
</dbReference>
<dbReference type="CDD" id="cd00299">
    <property type="entry name" value="GST_C_family"/>
    <property type="match status" value="1"/>
</dbReference>
<dbReference type="InterPro" id="IPR036282">
    <property type="entry name" value="Glutathione-S-Trfase_C_sf"/>
</dbReference>
<proteinExistence type="predicted"/>
<accession>A0A017T0D8</accession>
<evidence type="ECO:0000259" key="1">
    <source>
        <dbReference type="PROSITE" id="PS50405"/>
    </source>
</evidence>
<dbReference type="SUPFAM" id="SSF52833">
    <property type="entry name" value="Thioredoxin-like"/>
    <property type="match status" value="1"/>
</dbReference>
<evidence type="ECO:0000313" key="3">
    <source>
        <dbReference type="Proteomes" id="UP000019678"/>
    </source>
</evidence>
<dbReference type="Pfam" id="PF00043">
    <property type="entry name" value="GST_C"/>
    <property type="match status" value="1"/>
</dbReference>
<dbReference type="InterPro" id="IPR010987">
    <property type="entry name" value="Glutathione-S-Trfase_C-like"/>
</dbReference>
<organism evidence="2 3">
    <name type="scientific">Chondromyces apiculatus DSM 436</name>
    <dbReference type="NCBI Taxonomy" id="1192034"/>
    <lineage>
        <taxon>Bacteria</taxon>
        <taxon>Pseudomonadati</taxon>
        <taxon>Myxococcota</taxon>
        <taxon>Polyangia</taxon>
        <taxon>Polyangiales</taxon>
        <taxon>Polyangiaceae</taxon>
        <taxon>Chondromyces</taxon>
    </lineage>
</organism>
<keyword evidence="2" id="KW-0808">Transferase</keyword>
<sequence>MEFEAKIIDGSEPVQSEFQALWPIKRFPLLVAGERLVFEATSIIEYLDILYPETYRLIPEDPLAAAEVRMWDRFFDNYVSYPQGRLVFAALGREADDGGAKWKAALDTAYALLDRRMEGQEWVAADRFSMADCAAAPFLLYADWSHPIGSRFGHLWAYRQRLLARPSYARALDEARPYRAGFPLGAPVGRD</sequence>
<protein>
    <submittedName>
        <fullName evidence="2">Glutathione S-transferase</fullName>
    </submittedName>
</protein>
<dbReference type="Proteomes" id="UP000019678">
    <property type="component" value="Unassembled WGS sequence"/>
</dbReference>
<dbReference type="EMBL" id="ASRX01000056">
    <property type="protein sequence ID" value="EYF02678.1"/>
    <property type="molecule type" value="Genomic_DNA"/>
</dbReference>
<feature type="domain" description="GST C-terminal" evidence="1">
    <location>
        <begin position="61"/>
        <end position="181"/>
    </location>
</feature>
<dbReference type="CDD" id="cd00570">
    <property type="entry name" value="GST_N_family"/>
    <property type="match status" value="1"/>
</dbReference>
<dbReference type="PANTHER" id="PTHR44051">
    <property type="entry name" value="GLUTATHIONE S-TRANSFERASE-RELATED"/>
    <property type="match status" value="1"/>
</dbReference>
<dbReference type="GO" id="GO:0016740">
    <property type="term" value="F:transferase activity"/>
    <property type="evidence" value="ECO:0007669"/>
    <property type="project" value="UniProtKB-KW"/>
</dbReference>
<dbReference type="STRING" id="1192034.CAP_6568"/>
<dbReference type="InterPro" id="IPR040079">
    <property type="entry name" value="Glutathione_S-Trfase"/>
</dbReference>
<gene>
    <name evidence="2" type="ORF">CAP_6568</name>
</gene>
<dbReference type="PROSITE" id="PS50405">
    <property type="entry name" value="GST_CTER"/>
    <property type="match status" value="1"/>
</dbReference>
<keyword evidence="3" id="KW-1185">Reference proteome</keyword>
<dbReference type="SUPFAM" id="SSF47616">
    <property type="entry name" value="GST C-terminal domain-like"/>
    <property type="match status" value="1"/>
</dbReference>
<dbReference type="eggNOG" id="COG0625">
    <property type="taxonomic scope" value="Bacteria"/>
</dbReference>
<dbReference type="Gene3D" id="3.40.30.10">
    <property type="entry name" value="Glutaredoxin"/>
    <property type="match status" value="1"/>
</dbReference>
<dbReference type="SFLD" id="SFLDS00019">
    <property type="entry name" value="Glutathione_Transferase_(cytos"/>
    <property type="match status" value="1"/>
</dbReference>
<dbReference type="AlphaFoldDB" id="A0A017T0D8"/>
<comment type="caution">
    <text evidence="2">The sequence shown here is derived from an EMBL/GenBank/DDBJ whole genome shotgun (WGS) entry which is preliminary data.</text>
</comment>
<evidence type="ECO:0000313" key="2">
    <source>
        <dbReference type="EMBL" id="EYF02678.1"/>
    </source>
</evidence>
<dbReference type="InterPro" id="IPR036249">
    <property type="entry name" value="Thioredoxin-like_sf"/>
</dbReference>
<name>A0A017T0D8_9BACT</name>
<dbReference type="Gene3D" id="1.20.1050.10">
    <property type="match status" value="1"/>
</dbReference>
<dbReference type="InterPro" id="IPR004046">
    <property type="entry name" value="GST_C"/>
</dbReference>
<reference evidence="2 3" key="1">
    <citation type="submission" date="2013-05" db="EMBL/GenBank/DDBJ databases">
        <title>Genome assembly of Chondromyces apiculatus DSM 436.</title>
        <authorList>
            <person name="Sharma G."/>
            <person name="Khatri I."/>
            <person name="Kaur C."/>
            <person name="Mayilraj S."/>
            <person name="Subramanian S."/>
        </authorList>
    </citation>
    <scope>NUCLEOTIDE SEQUENCE [LARGE SCALE GENOMIC DNA]</scope>
    <source>
        <strain evidence="2 3">DSM 436</strain>
    </source>
</reference>
<dbReference type="PANTHER" id="PTHR44051:SF9">
    <property type="entry name" value="GLUTATHIONE S-TRANSFERASE 1"/>
    <property type="match status" value="1"/>
</dbReference>